<dbReference type="GO" id="GO:0020037">
    <property type="term" value="F:heme binding"/>
    <property type="evidence" value="ECO:0007669"/>
    <property type="project" value="InterPro"/>
</dbReference>
<dbReference type="InterPro" id="IPR012292">
    <property type="entry name" value="Globin/Proto"/>
</dbReference>
<keyword evidence="11" id="KW-0732">Signal</keyword>
<organism evidence="13">
    <name type="scientific">Bimastos eiseni</name>
    <dbReference type="NCBI Taxonomy" id="320977"/>
    <lineage>
        <taxon>Eukaryota</taxon>
        <taxon>Metazoa</taxon>
        <taxon>Spiralia</taxon>
        <taxon>Lophotrochozoa</taxon>
        <taxon>Annelida</taxon>
        <taxon>Clitellata</taxon>
        <taxon>Oligochaeta</taxon>
        <taxon>Crassiclitellata</taxon>
        <taxon>Lumbricina</taxon>
        <taxon>Lumbricidae</taxon>
        <taxon>Lumbricinae</taxon>
        <taxon>Bimastos</taxon>
    </lineage>
</organism>
<evidence type="ECO:0000256" key="5">
    <source>
        <dbReference type="ARBA" id="ARBA00023004"/>
    </source>
</evidence>
<keyword evidence="2 8" id="KW-0349">Heme</keyword>
<dbReference type="Gene3D" id="1.10.490.10">
    <property type="entry name" value="Globins"/>
    <property type="match status" value="1"/>
</dbReference>
<keyword evidence="3 10" id="KW-0561">Oxygen transport</keyword>
<reference evidence="13" key="1">
    <citation type="submission" date="2018-09" db="EMBL/GenBank/DDBJ databases">
        <title>Newly discovered occurrences and gene tree of the extracellular globin and linker chains from the giant hexagonal bilayer hemoglobins in metazoans.</title>
        <authorList>
            <person name="Belato F.A."/>
            <person name="Schrago C.G."/>
            <person name="Coates C.J."/>
            <person name="Halanych K.M."/>
        </authorList>
    </citation>
    <scope>NUCLEOTIDE SEQUENCE</scope>
</reference>
<dbReference type="InterPro" id="IPR009050">
    <property type="entry name" value="Globin-like_sf"/>
</dbReference>
<dbReference type="Pfam" id="PF00042">
    <property type="entry name" value="Globin"/>
    <property type="match status" value="1"/>
</dbReference>
<dbReference type="PIRSF" id="PIRSF036517">
    <property type="entry name" value="Ext_hemo"/>
    <property type="match status" value="1"/>
</dbReference>
<comment type="similarity">
    <text evidence="10">Belongs to the globin family.</text>
</comment>
<dbReference type="CDD" id="cd01040">
    <property type="entry name" value="Mb-like"/>
    <property type="match status" value="1"/>
</dbReference>
<keyword evidence="5 8" id="KW-0408">Iron</keyword>
<evidence type="ECO:0000256" key="11">
    <source>
        <dbReference type="SAM" id="SignalP"/>
    </source>
</evidence>
<feature type="domain" description="Globin" evidence="12">
    <location>
        <begin position="22"/>
        <end position="168"/>
    </location>
</feature>
<dbReference type="PANTHER" id="PTHR47217">
    <property type="entry name" value="GLOBIN-LIKE PROTEIN"/>
    <property type="match status" value="1"/>
</dbReference>
<dbReference type="GO" id="GO:0005344">
    <property type="term" value="F:oxygen carrier activity"/>
    <property type="evidence" value="ECO:0007669"/>
    <property type="project" value="UniProtKB-KW"/>
</dbReference>
<dbReference type="AlphaFoldDB" id="A0A410RGS5"/>
<evidence type="ECO:0000256" key="2">
    <source>
        <dbReference type="ARBA" id="ARBA00022617"/>
    </source>
</evidence>
<dbReference type="EMBL" id="MH995989">
    <property type="protein sequence ID" value="QAT81132.1"/>
    <property type="molecule type" value="mRNA"/>
</dbReference>
<keyword evidence="6 9" id="KW-1015">Disulfide bond</keyword>
<evidence type="ECO:0000256" key="7">
    <source>
        <dbReference type="ARBA" id="ARBA00033106"/>
    </source>
</evidence>
<evidence type="ECO:0000256" key="6">
    <source>
        <dbReference type="ARBA" id="ARBA00023157"/>
    </source>
</evidence>
<evidence type="ECO:0000256" key="10">
    <source>
        <dbReference type="RuleBase" id="RU000356"/>
    </source>
</evidence>
<evidence type="ECO:0000256" key="4">
    <source>
        <dbReference type="ARBA" id="ARBA00022723"/>
    </source>
</evidence>
<feature type="chain" id="PRO_5019230645" description="Erythrocruorin" evidence="11">
    <location>
        <begin position="18"/>
        <end position="169"/>
    </location>
</feature>
<keyword evidence="1 10" id="KW-0813">Transport</keyword>
<evidence type="ECO:0000256" key="9">
    <source>
        <dbReference type="PIRSR" id="PIRSR036517-2"/>
    </source>
</evidence>
<feature type="binding site" description="proximal binding residue" evidence="8">
    <location>
        <position position="118"/>
    </location>
    <ligand>
        <name>heme b</name>
        <dbReference type="ChEBI" id="CHEBI:60344"/>
    </ligand>
    <ligandPart>
        <name>Fe</name>
        <dbReference type="ChEBI" id="CHEBI:18248"/>
    </ligandPart>
</feature>
<feature type="signal peptide" evidence="11">
    <location>
        <begin position="1"/>
        <end position="17"/>
    </location>
</feature>
<dbReference type="GO" id="GO:0005833">
    <property type="term" value="C:hemoglobin complex"/>
    <property type="evidence" value="ECO:0007669"/>
    <property type="project" value="InterPro"/>
</dbReference>
<dbReference type="GO" id="GO:0019825">
    <property type="term" value="F:oxygen binding"/>
    <property type="evidence" value="ECO:0007669"/>
    <property type="project" value="InterPro"/>
</dbReference>
<dbReference type="PANTHER" id="PTHR47217:SF1">
    <property type="entry name" value="GLOBIN-LIKE PROTEIN"/>
    <property type="match status" value="1"/>
</dbReference>
<dbReference type="InterPro" id="IPR000971">
    <property type="entry name" value="Globin"/>
</dbReference>
<dbReference type="SUPFAM" id="SSF46458">
    <property type="entry name" value="Globin-like"/>
    <property type="match status" value="1"/>
</dbReference>
<evidence type="ECO:0000256" key="3">
    <source>
        <dbReference type="ARBA" id="ARBA00022621"/>
    </source>
</evidence>
<evidence type="ECO:0000256" key="1">
    <source>
        <dbReference type="ARBA" id="ARBA00022448"/>
    </source>
</evidence>
<feature type="non-terminal residue" evidence="13">
    <location>
        <position position="1"/>
    </location>
</feature>
<proteinExistence type="evidence at transcript level"/>
<dbReference type="InterPro" id="IPR014610">
    <property type="entry name" value="Haemoglobin_extracell"/>
</dbReference>
<feature type="disulfide bond" evidence="9">
    <location>
        <begin position="23"/>
        <end position="155"/>
    </location>
</feature>
<evidence type="ECO:0000259" key="12">
    <source>
        <dbReference type="PROSITE" id="PS01033"/>
    </source>
</evidence>
<accession>A0A410RGS5</accession>
<evidence type="ECO:0000256" key="8">
    <source>
        <dbReference type="PIRSR" id="PIRSR036517-1"/>
    </source>
</evidence>
<evidence type="ECO:0000313" key="13">
    <source>
        <dbReference type="EMBL" id="QAT81132.1"/>
    </source>
</evidence>
<dbReference type="GO" id="GO:0005506">
    <property type="term" value="F:iron ion binding"/>
    <property type="evidence" value="ECO:0007669"/>
    <property type="project" value="InterPro"/>
</dbReference>
<dbReference type="PROSITE" id="PS01033">
    <property type="entry name" value="GLOBIN"/>
    <property type="match status" value="1"/>
</dbReference>
<keyword evidence="4 8" id="KW-0479">Metal-binding</keyword>
<protein>
    <recommendedName>
        <fullName evidence="7">Erythrocruorin</fullName>
    </recommendedName>
</protein>
<dbReference type="GO" id="GO:0005576">
    <property type="term" value="C:extracellular region"/>
    <property type="evidence" value="ECO:0007669"/>
    <property type="project" value="InterPro"/>
</dbReference>
<dbReference type="InterPro" id="IPR044399">
    <property type="entry name" value="Mb-like_M"/>
</dbReference>
<sequence length="169" mass="18871">MLRQLLVIVGLAVCCLASDEHCCSEEDHRIVQHQWDVLWRDTESSKIKIGFGRLLLTKLAKEIPEVADLFKRVDIEHPEGPKFAAHSLRILNALDMTINLLDDPPALAAALDHLAHQHEVREGVKKAHFKKFGEILAGGLPRVLDDYDALAWKSCLKGILTKIASKLNA</sequence>
<name>A0A410RGS5_9ANNE</name>